<comment type="pathway">
    <text evidence="1">Protein modification; protein ubiquitination.</text>
</comment>
<dbReference type="GeneID" id="67016360"/>
<feature type="region of interest" description="Disordered" evidence="8">
    <location>
        <begin position="151"/>
        <end position="195"/>
    </location>
</feature>
<dbReference type="Pfam" id="PF26200">
    <property type="entry name" value="Rcat_RNF216"/>
    <property type="match status" value="1"/>
</dbReference>
<evidence type="ECO:0000256" key="7">
    <source>
        <dbReference type="ARBA" id="ARBA00022833"/>
    </source>
</evidence>
<dbReference type="PROSITE" id="PS51873">
    <property type="entry name" value="TRIAD"/>
    <property type="match status" value="1"/>
</dbReference>
<dbReference type="PANTHER" id="PTHR22770">
    <property type="entry name" value="UBIQUITIN CONJUGATING ENZYME 7 INTERACTING PROTEIN-RELATED"/>
    <property type="match status" value="1"/>
</dbReference>
<proteinExistence type="predicted"/>
<dbReference type="RefSeq" id="XP_043168218.1">
    <property type="nucleotide sequence ID" value="XM_043312283.1"/>
</dbReference>
<sequence length="686" mass="77393">MAPTGILQDFEVVELLSDSGAEDEGLASRELEAFDARSAAEFAHGYLDMDDPIADFHAQFQANDRQLIDLTEIPDIDVPPSDAIMVNDEEPRPEGRAPDWDGDAAVVTEAACLQMVLSVLPDISVDYVLRLIQEKTTDTTRTTAQCEHFLTELLEGEPYPRETDDAKNKKRKRDDEAEDELSTYEKGERDPEIGGYEHDATELLKDEFLTVPVRHITRVLKEQKTLYKAYGVIERQVRDYAHVAKTFSLINKSRNKRGIQLQLIEQGTKRQKVKDTELAEEANLKQAEMNNEMGECACCFNDVPLNRMISCNGDTIHFYCVDCPRQQIETQMGQSRCRPKCFGVDDCNGTFTRRQLQQVLSDTTFERLEHMQQREDLEAAGLDFLSECPFCDFKMECLPVEVDKEFRCENPKCSKTSCRLCEKESHIPLSCEEFKKDGQLTLRHIVEEAMSAALIRHCNKCKHPFIKELGCNKMTCTHCRNVQCYVCSKNVTDYNHFGEAAGGKCPLHENIEDRHEQEVKRAADEAMARVRADNPGLSDADLMVKVSDRVKQAEDARKGRATVEAQAFPYHMVGEQLRRAPIVPPIPAMPAYAHPPPPNFGPDRSSMGSNKSTDQFNKHIVPLMLWLSSLLIPTAISGIDERYGFNMPTSGSDSPTVMLNRLSPALGFYRLTAILKRSDSNNSSDT</sequence>
<dbReference type="Gene3D" id="1.20.120.1750">
    <property type="match status" value="1"/>
</dbReference>
<name>A0A8J2I6C4_9PLEO</name>
<evidence type="ECO:0000256" key="2">
    <source>
        <dbReference type="ARBA" id="ARBA00022679"/>
    </source>
</evidence>
<keyword evidence="4" id="KW-0677">Repeat</keyword>
<dbReference type="PANTHER" id="PTHR22770:SF47">
    <property type="entry name" value="E3 UBIQUITIN-PROTEIN LIGASE RNF216"/>
    <property type="match status" value="1"/>
</dbReference>
<dbReference type="InterPro" id="IPR047545">
    <property type="entry name" value="BRcat_RBR_RNF216"/>
</dbReference>
<feature type="compositionally biased region" description="Basic and acidic residues" evidence="8">
    <location>
        <begin position="183"/>
        <end position="195"/>
    </location>
</feature>
<dbReference type="AlphaFoldDB" id="A0A8J2I6C4"/>
<evidence type="ECO:0000256" key="6">
    <source>
        <dbReference type="ARBA" id="ARBA00022786"/>
    </source>
</evidence>
<dbReference type="GO" id="GO:0016740">
    <property type="term" value="F:transferase activity"/>
    <property type="evidence" value="ECO:0007669"/>
    <property type="project" value="UniProtKB-KW"/>
</dbReference>
<evidence type="ECO:0000256" key="8">
    <source>
        <dbReference type="SAM" id="MobiDB-lite"/>
    </source>
</evidence>
<evidence type="ECO:0000256" key="3">
    <source>
        <dbReference type="ARBA" id="ARBA00022723"/>
    </source>
</evidence>
<keyword evidence="6" id="KW-0833">Ubl conjugation pathway</keyword>
<protein>
    <recommendedName>
        <fullName evidence="9">RING-type domain-containing protein</fullName>
    </recommendedName>
</protein>
<dbReference type="SUPFAM" id="SSF57850">
    <property type="entry name" value="RING/U-box"/>
    <property type="match status" value="1"/>
</dbReference>
<gene>
    <name evidence="10" type="ORF">ALTATR162_LOCUS4668</name>
</gene>
<dbReference type="CDD" id="cd20339">
    <property type="entry name" value="BRcat_RBR_RNF216"/>
    <property type="match status" value="1"/>
</dbReference>
<evidence type="ECO:0000313" key="11">
    <source>
        <dbReference type="Proteomes" id="UP000676310"/>
    </source>
</evidence>
<evidence type="ECO:0000256" key="1">
    <source>
        <dbReference type="ARBA" id="ARBA00004906"/>
    </source>
</evidence>
<evidence type="ECO:0000256" key="5">
    <source>
        <dbReference type="ARBA" id="ARBA00022771"/>
    </source>
</evidence>
<keyword evidence="3" id="KW-0479">Metal-binding</keyword>
<dbReference type="InterPro" id="IPR051628">
    <property type="entry name" value="LUBAC_E3_Ligases"/>
</dbReference>
<feature type="compositionally biased region" description="Basic and acidic residues" evidence="8">
    <location>
        <begin position="158"/>
        <end position="167"/>
    </location>
</feature>
<dbReference type="OrthoDB" id="10009520at2759"/>
<dbReference type="EMBL" id="CAJRGZ010000017">
    <property type="protein sequence ID" value="CAG5156875.1"/>
    <property type="molecule type" value="Genomic_DNA"/>
</dbReference>
<evidence type="ECO:0000259" key="9">
    <source>
        <dbReference type="PROSITE" id="PS51873"/>
    </source>
</evidence>
<accession>A0A8J2I6C4</accession>
<reference evidence="10" key="1">
    <citation type="submission" date="2021-05" db="EMBL/GenBank/DDBJ databases">
        <authorList>
            <person name="Stam R."/>
        </authorList>
    </citation>
    <scope>NUCLEOTIDE SEQUENCE</scope>
    <source>
        <strain evidence="10">CS162</strain>
    </source>
</reference>
<comment type="caution">
    <text evidence="10">The sequence shown here is derived from an EMBL/GenBank/DDBJ whole genome shotgun (WGS) entry which is preliminary data.</text>
</comment>
<organism evidence="10 11">
    <name type="scientific">Alternaria atra</name>
    <dbReference type="NCBI Taxonomy" id="119953"/>
    <lineage>
        <taxon>Eukaryota</taxon>
        <taxon>Fungi</taxon>
        <taxon>Dikarya</taxon>
        <taxon>Ascomycota</taxon>
        <taxon>Pezizomycotina</taxon>
        <taxon>Dothideomycetes</taxon>
        <taxon>Pleosporomycetidae</taxon>
        <taxon>Pleosporales</taxon>
        <taxon>Pleosporineae</taxon>
        <taxon>Pleosporaceae</taxon>
        <taxon>Alternaria</taxon>
        <taxon>Alternaria sect. Ulocladioides</taxon>
    </lineage>
</organism>
<evidence type="ECO:0000256" key="4">
    <source>
        <dbReference type="ARBA" id="ARBA00022737"/>
    </source>
</evidence>
<keyword evidence="7" id="KW-0862">Zinc</keyword>
<keyword evidence="5" id="KW-0863">Zinc-finger</keyword>
<dbReference type="InterPro" id="IPR047546">
    <property type="entry name" value="Rcat_RBR_RNF216"/>
</dbReference>
<feature type="domain" description="RING-type" evidence="9">
    <location>
        <begin position="292"/>
        <end position="509"/>
    </location>
</feature>
<dbReference type="Proteomes" id="UP000676310">
    <property type="component" value="Unassembled WGS sequence"/>
</dbReference>
<dbReference type="GO" id="GO:0008270">
    <property type="term" value="F:zinc ion binding"/>
    <property type="evidence" value="ECO:0007669"/>
    <property type="project" value="UniProtKB-KW"/>
</dbReference>
<keyword evidence="11" id="KW-1185">Reference proteome</keyword>
<keyword evidence="2" id="KW-0808">Transferase</keyword>
<dbReference type="CDD" id="cd20353">
    <property type="entry name" value="Rcat_RBR_RNF216"/>
    <property type="match status" value="1"/>
</dbReference>
<dbReference type="InterPro" id="IPR044066">
    <property type="entry name" value="TRIAD_supradom"/>
</dbReference>
<evidence type="ECO:0000313" key="10">
    <source>
        <dbReference type="EMBL" id="CAG5156875.1"/>
    </source>
</evidence>